<feature type="compositionally biased region" description="Low complexity" evidence="2">
    <location>
        <begin position="766"/>
        <end position="778"/>
    </location>
</feature>
<dbReference type="Gene3D" id="6.10.20.40">
    <property type="entry name" value="TEA/ATTS domain"/>
    <property type="match status" value="1"/>
</dbReference>
<dbReference type="Proteomes" id="UP001583172">
    <property type="component" value="Unassembled WGS sequence"/>
</dbReference>
<feature type="compositionally biased region" description="Polar residues" evidence="2">
    <location>
        <begin position="957"/>
        <end position="971"/>
    </location>
</feature>
<feature type="domain" description="TEA" evidence="3">
    <location>
        <begin position="1"/>
        <end position="62"/>
    </location>
</feature>
<feature type="compositionally biased region" description="Basic residues" evidence="2">
    <location>
        <begin position="471"/>
        <end position="481"/>
    </location>
</feature>
<feature type="region of interest" description="Disordered" evidence="2">
    <location>
        <begin position="302"/>
        <end position="321"/>
    </location>
</feature>
<proteinExistence type="inferred from homology"/>
<dbReference type="EMBL" id="JAZGSY010000616">
    <property type="protein sequence ID" value="KAL1835534.1"/>
    <property type="molecule type" value="Genomic_DNA"/>
</dbReference>
<gene>
    <name evidence="4" type="ORF">VTJ49DRAFT_6504</name>
</gene>
<evidence type="ECO:0000313" key="5">
    <source>
        <dbReference type="Proteomes" id="UP001583172"/>
    </source>
</evidence>
<comment type="similarity">
    <text evidence="1">Belongs to the TEC1 family.</text>
</comment>
<dbReference type="InterPro" id="IPR000818">
    <property type="entry name" value="TEA/ATTS_dom"/>
</dbReference>
<reference evidence="4 5" key="1">
    <citation type="journal article" date="2024" name="Commun. Biol.">
        <title>Comparative genomic analysis of thermophilic fungi reveals convergent evolutionary adaptations and gene losses.</title>
        <authorList>
            <person name="Steindorff A.S."/>
            <person name="Aguilar-Pontes M.V."/>
            <person name="Robinson A.J."/>
            <person name="Andreopoulos B."/>
            <person name="LaButti K."/>
            <person name="Kuo A."/>
            <person name="Mondo S."/>
            <person name="Riley R."/>
            <person name="Otillar R."/>
            <person name="Haridas S."/>
            <person name="Lipzen A."/>
            <person name="Grimwood J."/>
            <person name="Schmutz J."/>
            <person name="Clum A."/>
            <person name="Reid I.D."/>
            <person name="Moisan M.C."/>
            <person name="Butler G."/>
            <person name="Nguyen T.T.M."/>
            <person name="Dewar K."/>
            <person name="Conant G."/>
            <person name="Drula E."/>
            <person name="Henrissat B."/>
            <person name="Hansel C."/>
            <person name="Singer S."/>
            <person name="Hutchinson M.I."/>
            <person name="de Vries R.P."/>
            <person name="Natvig D.O."/>
            <person name="Powell A.J."/>
            <person name="Tsang A."/>
            <person name="Grigoriev I.V."/>
        </authorList>
    </citation>
    <scope>NUCLEOTIDE SEQUENCE [LARGE SCALE GENOMIC DNA]</scope>
    <source>
        <strain evidence="4 5">CBS 620.91</strain>
    </source>
</reference>
<feature type="compositionally biased region" description="Basic residues" evidence="2">
    <location>
        <begin position="789"/>
        <end position="801"/>
    </location>
</feature>
<keyword evidence="5" id="KW-1185">Reference proteome</keyword>
<sequence>MGKDKFSMDSQLMGRNQLIGKYLVIAMLSGPRLTPLPAMMVEDTNKNKMRKKVSSHIQVIKNFFKAHRMYHMIFDEQALDDKKDDKKRTTVKASLKNNPVLLALAENRLPAEQPNYEYFAQILQLNDIVQFRPSRCWIFVSHPDVRVREDGLGYVRIGSGGSNSEEQLRSADWPHLARNLERGTWPKDEQQQVKGALLHEFTREFGQAKAVSVRHVAQDWEFDFPALHQRVMALTASTDDTRCEFFNFHVRLGCTESANFPSGSNFSAWVEVNFEHPRLLHHRWKVETRIVRPSELRFGHGGIGGAADDEVEDKKGTAGGTSSEFIHERHAEITVKHAHRPGCEVVLGGAGDACNCFAQQQQQQGRSRREGVSVPLHVPFPATVWAETLAACAGYAPHLPVEPREVEVQEGKDKVKRTVLVRVAGPRVKKEEEGIGAGAGAGADEERQTQMDLLPRIAMLQEISSCPPQSPHHHHHHHHHPAGGSDGAGQQRWSLRAVILWTFESLFRWRMLTDTKGTKHEVLEAAPNGHADWRFLTILDPQSKYHERNAIVSPPQSSSKAPSALVDDYKGGLGGTYGSRLAIPSSSSSVKTAVVPPSPTYSLSLSGGAMADGFSPMWDGSSVGGLGGLSGPASYGGAAHFLAGNMNDGGSFASSHSSVGAGGLDTPPPSASFTRSFSESFNAVPATGELLPGYLVTADGENDGIDSSLAAVTDPLLANMGNTYSGMHDGDLSAGWDGQTTFDPWATSEYPNSNGSHNGVMDWSNHQHQQQQQQQQQQIPIRRTTSNSHRQRILHRPHRQHPWVPSIITTTTTTGNTSIDDHDPWTPIHSAHTSGSDLNDYMHHPLSAGPATTTTSATPGPTTAATHQEPTQPSDDPTTGGPWVHVLPSSHQHQHHQHSHLDAHQHQHQPQDPTSAVSATSASSFSSVHTDLPSASSASATDMSHDWVDVQTGGNPGVNQLAQAKTGSSDQLFAIPPPSG</sequence>
<feature type="compositionally biased region" description="Polar residues" evidence="2">
    <location>
        <begin position="868"/>
        <end position="877"/>
    </location>
</feature>
<accession>A0ABR3V177</accession>
<evidence type="ECO:0000256" key="1">
    <source>
        <dbReference type="ARBA" id="ARBA00008421"/>
    </source>
</evidence>
<evidence type="ECO:0000259" key="3">
    <source>
        <dbReference type="Pfam" id="PF01285"/>
    </source>
</evidence>
<feature type="compositionally biased region" description="Polar residues" evidence="2">
    <location>
        <begin position="933"/>
        <end position="942"/>
    </location>
</feature>
<comment type="caution">
    <text evidence="4">The sequence shown here is derived from an EMBL/GenBank/DDBJ whole genome shotgun (WGS) entry which is preliminary data.</text>
</comment>
<name>A0ABR3V177_HUMIN</name>
<feature type="region of interest" description="Disordered" evidence="2">
    <location>
        <begin position="465"/>
        <end position="489"/>
    </location>
</feature>
<feature type="region of interest" description="Disordered" evidence="2">
    <location>
        <begin position="743"/>
        <end position="980"/>
    </location>
</feature>
<evidence type="ECO:0000256" key="2">
    <source>
        <dbReference type="SAM" id="MobiDB-lite"/>
    </source>
</evidence>
<organism evidence="4 5">
    <name type="scientific">Humicola insolens</name>
    <name type="common">Soft-rot fungus</name>
    <dbReference type="NCBI Taxonomy" id="85995"/>
    <lineage>
        <taxon>Eukaryota</taxon>
        <taxon>Fungi</taxon>
        <taxon>Dikarya</taxon>
        <taxon>Ascomycota</taxon>
        <taxon>Pezizomycotina</taxon>
        <taxon>Sordariomycetes</taxon>
        <taxon>Sordariomycetidae</taxon>
        <taxon>Sordariales</taxon>
        <taxon>Chaetomiaceae</taxon>
        <taxon>Mycothermus</taxon>
    </lineage>
</organism>
<evidence type="ECO:0000313" key="4">
    <source>
        <dbReference type="EMBL" id="KAL1835534.1"/>
    </source>
</evidence>
<feature type="compositionally biased region" description="Low complexity" evidence="2">
    <location>
        <begin position="914"/>
        <end position="928"/>
    </location>
</feature>
<dbReference type="Pfam" id="PF01285">
    <property type="entry name" value="TEA"/>
    <property type="match status" value="1"/>
</dbReference>
<protein>
    <recommendedName>
        <fullName evidence="3">TEA domain-containing protein</fullName>
    </recommendedName>
</protein>
<dbReference type="InterPro" id="IPR038096">
    <property type="entry name" value="TEA/ATTS_sf"/>
</dbReference>
<feature type="compositionally biased region" description="Low complexity" evidence="2">
    <location>
        <begin position="847"/>
        <end position="866"/>
    </location>
</feature>